<dbReference type="Gene3D" id="3.40.50.720">
    <property type="entry name" value="NAD(P)-binding Rossmann-like Domain"/>
    <property type="match status" value="1"/>
</dbReference>
<evidence type="ECO:0000256" key="3">
    <source>
        <dbReference type="ARBA" id="ARBA00023064"/>
    </source>
</evidence>
<organism evidence="5 6">
    <name type="scientific">Lactiplantibacillus garii</name>
    <dbReference type="NCBI Taxonomy" id="2306423"/>
    <lineage>
        <taxon>Bacteria</taxon>
        <taxon>Bacillati</taxon>
        <taxon>Bacillota</taxon>
        <taxon>Bacilli</taxon>
        <taxon>Lactobacillales</taxon>
        <taxon>Lactobacillaceae</taxon>
        <taxon>Lactiplantibacillus</taxon>
    </lineage>
</organism>
<dbReference type="GO" id="GO:0050661">
    <property type="term" value="F:NADP binding"/>
    <property type="evidence" value="ECO:0007669"/>
    <property type="project" value="InterPro"/>
</dbReference>
<proteinExistence type="inferred from homology"/>
<name>A0A426D3R1_9LACO</name>
<dbReference type="NCBIfam" id="TIGR00872">
    <property type="entry name" value="gnd_rel"/>
    <property type="match status" value="1"/>
</dbReference>
<dbReference type="SUPFAM" id="SSF51735">
    <property type="entry name" value="NAD(P)-binding Rossmann-fold domains"/>
    <property type="match status" value="1"/>
</dbReference>
<keyword evidence="3" id="KW-0311">Gluconate utilization</keyword>
<dbReference type="InterPro" id="IPR006184">
    <property type="entry name" value="6PGdom_BS"/>
</dbReference>
<dbReference type="InterPro" id="IPR004849">
    <property type="entry name" value="6DGDH_YqeC"/>
</dbReference>
<dbReference type="Proteomes" id="UP000283633">
    <property type="component" value="Unassembled WGS sequence"/>
</dbReference>
<feature type="domain" description="6-phosphogluconate dehydrogenase C-terminal" evidence="4">
    <location>
        <begin position="167"/>
        <end position="298"/>
    </location>
</feature>
<dbReference type="AlphaFoldDB" id="A0A426D3R1"/>
<dbReference type="Pfam" id="PF03446">
    <property type="entry name" value="NAD_binding_2"/>
    <property type="match status" value="1"/>
</dbReference>
<dbReference type="OrthoDB" id="9804542at2"/>
<reference evidence="5 6" key="1">
    <citation type="submission" date="2018-08" db="EMBL/GenBank/DDBJ databases">
        <title>Genome Lactobacillus garii FI11369.</title>
        <authorList>
            <person name="Diaz M."/>
            <person name="Narbad A."/>
        </authorList>
    </citation>
    <scope>NUCLEOTIDE SEQUENCE [LARGE SCALE GENOMIC DNA]</scope>
    <source>
        <strain evidence="5 6">FI11369</strain>
    </source>
</reference>
<dbReference type="InterPro" id="IPR006115">
    <property type="entry name" value="6PGDH_NADP-bd"/>
</dbReference>
<dbReference type="InterPro" id="IPR013328">
    <property type="entry name" value="6PGD_dom2"/>
</dbReference>
<evidence type="ECO:0000256" key="1">
    <source>
        <dbReference type="ARBA" id="ARBA00008419"/>
    </source>
</evidence>
<dbReference type="GO" id="GO:0006098">
    <property type="term" value="P:pentose-phosphate shunt"/>
    <property type="evidence" value="ECO:0007669"/>
    <property type="project" value="InterPro"/>
</dbReference>
<dbReference type="RefSeq" id="WP_125073428.1">
    <property type="nucleotide sequence ID" value="NZ_QWZQ01000090.1"/>
</dbReference>
<dbReference type="GO" id="GO:0004616">
    <property type="term" value="F:phosphogluconate dehydrogenase (decarboxylating) activity"/>
    <property type="evidence" value="ECO:0007669"/>
    <property type="project" value="InterPro"/>
</dbReference>
<gene>
    <name evidence="5" type="primary">gnd</name>
    <name evidence="5" type="ORF">D1831_14105</name>
</gene>
<dbReference type="PROSITE" id="PS00461">
    <property type="entry name" value="6PGD"/>
    <property type="match status" value="1"/>
</dbReference>
<dbReference type="InterPro" id="IPR008927">
    <property type="entry name" value="6-PGluconate_DH-like_C_sf"/>
</dbReference>
<accession>A0A426D3R1</accession>
<dbReference type="InterPro" id="IPR006183">
    <property type="entry name" value="Pgluconate_DH"/>
</dbReference>
<dbReference type="Gene3D" id="1.10.1040.10">
    <property type="entry name" value="N-(1-d-carboxylethyl)-l-norvaline Dehydrogenase, domain 2"/>
    <property type="match status" value="1"/>
</dbReference>
<dbReference type="PRINTS" id="PR00076">
    <property type="entry name" value="6PGDHDRGNASE"/>
</dbReference>
<evidence type="ECO:0000259" key="4">
    <source>
        <dbReference type="SMART" id="SM01350"/>
    </source>
</evidence>
<dbReference type="PANTHER" id="PTHR11811">
    <property type="entry name" value="6-PHOSPHOGLUCONATE DEHYDROGENASE"/>
    <property type="match status" value="1"/>
</dbReference>
<evidence type="ECO:0000256" key="2">
    <source>
        <dbReference type="ARBA" id="ARBA00023002"/>
    </source>
</evidence>
<dbReference type="SMART" id="SM01350">
    <property type="entry name" value="6PGD"/>
    <property type="match status" value="1"/>
</dbReference>
<comment type="similarity">
    <text evidence="1">Belongs to the 6-phosphogluconate dehydrogenase family.</text>
</comment>
<keyword evidence="2" id="KW-0560">Oxidoreductase</keyword>
<dbReference type="InterPro" id="IPR006114">
    <property type="entry name" value="6PGDH_C"/>
</dbReference>
<dbReference type="Pfam" id="PF00393">
    <property type="entry name" value="6PGD"/>
    <property type="match status" value="1"/>
</dbReference>
<protein>
    <submittedName>
        <fullName evidence="5">Decarboxylating 6-phosphogluconate dehydrogenase</fullName>
    </submittedName>
</protein>
<dbReference type="EMBL" id="QWZQ01000090">
    <property type="protein sequence ID" value="RRK09208.1"/>
    <property type="molecule type" value="Genomic_DNA"/>
</dbReference>
<evidence type="ECO:0000313" key="5">
    <source>
        <dbReference type="EMBL" id="RRK09208.1"/>
    </source>
</evidence>
<dbReference type="NCBIfam" id="NF007161">
    <property type="entry name" value="PRK09599.1"/>
    <property type="match status" value="1"/>
</dbReference>
<comment type="caution">
    <text evidence="5">The sequence shown here is derived from an EMBL/GenBank/DDBJ whole genome shotgun (WGS) entry which is preliminary data.</text>
</comment>
<sequence>MKIGLIGLGKMGLNLALNLADNGITPIGFDINEQNVDIAKQANIVTADNLALMISKLPSPKIIWIMVPAGKPTDSVVNELKTVLTSGDIVIDGGNSFYKDSIQRAMVLEEKGITFFDVGTSGGQAGARHNGNFMIGGNPSKFKIIEPIFIAISALNGYLYTGPSGSGHYLKMVHNGIEYGMMESIGEGFDVLQHSPYDYNNVDVARMWNSGSVIRSWLMELAEQAFSDDGNLEDIKGTMHSSGEGRWTLDEALDQQVATPVIAMSLLMRYRSMEQDTFSGKVVSALRNEFGGHEVDKK</sequence>
<dbReference type="SUPFAM" id="SSF48179">
    <property type="entry name" value="6-phosphogluconate dehydrogenase C-terminal domain-like"/>
    <property type="match status" value="1"/>
</dbReference>
<dbReference type="InterPro" id="IPR036291">
    <property type="entry name" value="NAD(P)-bd_dom_sf"/>
</dbReference>
<keyword evidence="6" id="KW-1185">Reference proteome</keyword>
<evidence type="ECO:0000313" key="6">
    <source>
        <dbReference type="Proteomes" id="UP000283633"/>
    </source>
</evidence>
<dbReference type="GO" id="GO:0019521">
    <property type="term" value="P:D-gluconate metabolic process"/>
    <property type="evidence" value="ECO:0007669"/>
    <property type="project" value="UniProtKB-KW"/>
</dbReference>